<proteinExistence type="predicted"/>
<gene>
    <name evidence="1" type="ORF">RI844_13520</name>
</gene>
<protein>
    <submittedName>
        <fullName evidence="1">Uncharacterized protein</fullName>
    </submittedName>
</protein>
<evidence type="ECO:0000313" key="1">
    <source>
        <dbReference type="EMBL" id="WOH36387.1"/>
    </source>
</evidence>
<sequence>MAKKHRFISAISQMTENGAPVYAGFNHFRGEATFTSTFNTCYFENRTLEKIKGGGINDSNYKCKASGEYYRVMKFEKL</sequence>
<accession>A0ABZ0GKJ4</accession>
<name>A0ABZ0GKJ4_9GAMM</name>
<keyword evidence="2" id="KW-1185">Reference proteome</keyword>
<reference evidence="1 2" key="1">
    <citation type="submission" date="2023-09" db="EMBL/GenBank/DDBJ databases">
        <authorList>
            <person name="Qi X."/>
        </authorList>
    </citation>
    <scope>NUCLEOTIDE SEQUENCE [LARGE SCALE GENOMIC DNA]</scope>
    <source>
        <strain evidence="1 2">S1-1</strain>
    </source>
</reference>
<evidence type="ECO:0000313" key="2">
    <source>
        <dbReference type="Proteomes" id="UP001301442"/>
    </source>
</evidence>
<dbReference type="EMBL" id="CP136600">
    <property type="protein sequence ID" value="WOH36387.1"/>
    <property type="molecule type" value="Genomic_DNA"/>
</dbReference>
<dbReference type="RefSeq" id="WP_348395200.1">
    <property type="nucleotide sequence ID" value="NZ_CP136600.1"/>
</dbReference>
<organism evidence="1 2">
    <name type="scientific">Thalassotalea fonticola</name>
    <dbReference type="NCBI Taxonomy" id="3065649"/>
    <lineage>
        <taxon>Bacteria</taxon>
        <taxon>Pseudomonadati</taxon>
        <taxon>Pseudomonadota</taxon>
        <taxon>Gammaproteobacteria</taxon>
        <taxon>Alteromonadales</taxon>
        <taxon>Colwelliaceae</taxon>
        <taxon>Thalassotalea</taxon>
    </lineage>
</organism>
<dbReference type="Proteomes" id="UP001301442">
    <property type="component" value="Chromosome"/>
</dbReference>